<protein>
    <recommendedName>
        <fullName evidence="2">Zinc finger Ogr/Delta-type domain-containing protein</fullName>
    </recommendedName>
</protein>
<dbReference type="InterPro" id="IPR007684">
    <property type="entry name" value="Znf_Ogr/Delta"/>
</dbReference>
<evidence type="ECO:0000313" key="4">
    <source>
        <dbReference type="Proteomes" id="UP001320460"/>
    </source>
</evidence>
<dbReference type="EMBL" id="AP025334">
    <property type="protein sequence ID" value="BDD53288.1"/>
    <property type="molecule type" value="Genomic_DNA"/>
</dbReference>
<reference evidence="3 4" key="1">
    <citation type="submission" date="2021-12" db="EMBL/GenBank/DDBJ databases">
        <title>Complete genome sequence of Phytobacter diazotrophicus TA9734.</title>
        <authorList>
            <person name="Kubota H."/>
            <person name="Nakayama Y."/>
            <person name="Ariyoshi T."/>
        </authorList>
    </citation>
    <scope>NUCLEOTIDE SEQUENCE [LARGE SCALE GENOMIC DNA]</scope>
    <source>
        <strain evidence="3 4">TA9734</strain>
    </source>
</reference>
<accession>A0ABN6LZP3</accession>
<feature type="region of interest" description="Disordered" evidence="1">
    <location>
        <begin position="54"/>
        <end position="80"/>
    </location>
</feature>
<organism evidence="3 4">
    <name type="scientific">Phytobacter diazotrophicus</name>
    <dbReference type="NCBI Taxonomy" id="395631"/>
    <lineage>
        <taxon>Bacteria</taxon>
        <taxon>Pseudomonadati</taxon>
        <taxon>Pseudomonadota</taxon>
        <taxon>Gammaproteobacteria</taxon>
        <taxon>Enterobacterales</taxon>
        <taxon>Enterobacteriaceae</taxon>
        <taxon>Phytobacter</taxon>
    </lineage>
</organism>
<sequence>MMHCPFCKTAAHTRTSRYLSENVKQRYHQCTNIECSSTFRTIESIDEVICPPPEAAKPVPETAPRPPRKVKGCYSSPFRH</sequence>
<proteinExistence type="predicted"/>
<evidence type="ECO:0000259" key="2">
    <source>
        <dbReference type="Pfam" id="PF04606"/>
    </source>
</evidence>
<keyword evidence="4" id="KW-1185">Reference proteome</keyword>
<feature type="compositionally biased region" description="Pro residues" evidence="1">
    <location>
        <begin position="54"/>
        <end position="65"/>
    </location>
</feature>
<feature type="domain" description="Zinc finger Ogr/Delta-type" evidence="2">
    <location>
        <begin position="3"/>
        <end position="49"/>
    </location>
</feature>
<name>A0ABN6LZP3_9ENTR</name>
<dbReference type="Pfam" id="PF04606">
    <property type="entry name" value="Ogr_Delta"/>
    <property type="match status" value="1"/>
</dbReference>
<dbReference type="Proteomes" id="UP001320460">
    <property type="component" value="Chromosome"/>
</dbReference>
<evidence type="ECO:0000313" key="3">
    <source>
        <dbReference type="EMBL" id="BDD53288.1"/>
    </source>
</evidence>
<evidence type="ECO:0000256" key="1">
    <source>
        <dbReference type="SAM" id="MobiDB-lite"/>
    </source>
</evidence>
<gene>
    <name evidence="3" type="ORF">PDTA9734_47750</name>
</gene>
<dbReference type="RefSeq" id="WP_125125426.1">
    <property type="nucleotide sequence ID" value="NZ_AP025334.1"/>
</dbReference>